<gene>
    <name evidence="1" type="ORF">G2W53_024625</name>
</gene>
<dbReference type="Proteomes" id="UP000634136">
    <property type="component" value="Unassembled WGS sequence"/>
</dbReference>
<organism evidence="1 2">
    <name type="scientific">Senna tora</name>
    <dbReference type="NCBI Taxonomy" id="362788"/>
    <lineage>
        <taxon>Eukaryota</taxon>
        <taxon>Viridiplantae</taxon>
        <taxon>Streptophyta</taxon>
        <taxon>Embryophyta</taxon>
        <taxon>Tracheophyta</taxon>
        <taxon>Spermatophyta</taxon>
        <taxon>Magnoliopsida</taxon>
        <taxon>eudicotyledons</taxon>
        <taxon>Gunneridae</taxon>
        <taxon>Pentapetalae</taxon>
        <taxon>rosids</taxon>
        <taxon>fabids</taxon>
        <taxon>Fabales</taxon>
        <taxon>Fabaceae</taxon>
        <taxon>Caesalpinioideae</taxon>
        <taxon>Cassia clade</taxon>
        <taxon>Senna</taxon>
    </lineage>
</organism>
<dbReference type="AlphaFoldDB" id="A0A834WDA8"/>
<accession>A0A834WDA8</accession>
<proteinExistence type="predicted"/>
<evidence type="ECO:0000313" key="2">
    <source>
        <dbReference type="Proteomes" id="UP000634136"/>
    </source>
</evidence>
<name>A0A834WDA8_9FABA</name>
<dbReference type="EMBL" id="JAAIUW010000008">
    <property type="protein sequence ID" value="KAF7819170.1"/>
    <property type="molecule type" value="Genomic_DNA"/>
</dbReference>
<sequence>MGKDMKKRRDYEPLKNSEGVRGESLLMNSEGMELTFRCLTSMKTFILRSLRNPSW</sequence>
<protein>
    <submittedName>
        <fullName evidence="1">Uncharacterized protein</fullName>
    </submittedName>
</protein>
<reference evidence="1" key="1">
    <citation type="submission" date="2020-09" db="EMBL/GenBank/DDBJ databases">
        <title>Genome-Enabled Discovery of Anthraquinone Biosynthesis in Senna tora.</title>
        <authorList>
            <person name="Kang S.-H."/>
            <person name="Pandey R.P."/>
            <person name="Lee C.-M."/>
            <person name="Sim J.-S."/>
            <person name="Jeong J.-T."/>
            <person name="Choi B.-S."/>
            <person name="Jung M."/>
            <person name="Ginzburg D."/>
            <person name="Zhao K."/>
            <person name="Won S.Y."/>
            <person name="Oh T.-J."/>
            <person name="Yu Y."/>
            <person name="Kim N.-H."/>
            <person name="Lee O.R."/>
            <person name="Lee T.-H."/>
            <person name="Bashyal P."/>
            <person name="Kim T.-S."/>
            <person name="Lee W.-H."/>
            <person name="Kawkins C."/>
            <person name="Kim C.-K."/>
            <person name="Kim J.S."/>
            <person name="Ahn B.O."/>
            <person name="Rhee S.Y."/>
            <person name="Sohng J.K."/>
        </authorList>
    </citation>
    <scope>NUCLEOTIDE SEQUENCE</scope>
    <source>
        <tissue evidence="1">Leaf</tissue>
    </source>
</reference>
<comment type="caution">
    <text evidence="1">The sequence shown here is derived from an EMBL/GenBank/DDBJ whole genome shotgun (WGS) entry which is preliminary data.</text>
</comment>
<evidence type="ECO:0000313" key="1">
    <source>
        <dbReference type="EMBL" id="KAF7819170.1"/>
    </source>
</evidence>
<keyword evidence="2" id="KW-1185">Reference proteome</keyword>